<dbReference type="GO" id="GO:0047617">
    <property type="term" value="F:fatty acyl-CoA hydrolase activity"/>
    <property type="evidence" value="ECO:0007669"/>
    <property type="project" value="InterPro"/>
</dbReference>
<reference evidence="4 5" key="2">
    <citation type="submission" date="2018-03" db="EMBL/GenBank/DDBJ databases">
        <authorList>
            <person name="Keele B.F."/>
        </authorList>
    </citation>
    <scope>NUCLEOTIDE SEQUENCE [LARGE SCALE GENOMIC DNA]</scope>
    <source>
        <strain evidence="4 5">D13</strain>
    </source>
</reference>
<dbReference type="PANTHER" id="PTHR21660:SF1">
    <property type="entry name" value="ACYL-COENZYME A THIOESTERASE 13"/>
    <property type="match status" value="1"/>
</dbReference>
<organism evidence="4 5">
    <name type="scientific">Ahniella affigens</name>
    <dbReference type="NCBI Taxonomy" id="2021234"/>
    <lineage>
        <taxon>Bacteria</taxon>
        <taxon>Pseudomonadati</taxon>
        <taxon>Pseudomonadota</taxon>
        <taxon>Gammaproteobacteria</taxon>
        <taxon>Lysobacterales</taxon>
        <taxon>Rhodanobacteraceae</taxon>
        <taxon>Ahniella</taxon>
    </lineage>
</organism>
<evidence type="ECO:0000259" key="3">
    <source>
        <dbReference type="Pfam" id="PF03061"/>
    </source>
</evidence>
<accession>A0A2P1PN80</accession>
<comment type="similarity">
    <text evidence="1">Belongs to the thioesterase PaaI family.</text>
</comment>
<dbReference type="InterPro" id="IPR006683">
    <property type="entry name" value="Thioestr_dom"/>
</dbReference>
<evidence type="ECO:0000256" key="1">
    <source>
        <dbReference type="ARBA" id="ARBA00008324"/>
    </source>
</evidence>
<dbReference type="InterPro" id="IPR003736">
    <property type="entry name" value="PAAI_dom"/>
</dbReference>
<proteinExistence type="inferred from homology"/>
<dbReference type="InterPro" id="IPR039298">
    <property type="entry name" value="ACOT13"/>
</dbReference>
<dbReference type="PANTHER" id="PTHR21660">
    <property type="entry name" value="THIOESTERASE SUPERFAMILY MEMBER-RELATED"/>
    <property type="match status" value="1"/>
</dbReference>
<protein>
    <submittedName>
        <fullName evidence="4">Thioesterase</fullName>
    </submittedName>
</protein>
<sequence>MSMIHELLGDDGVNLTGVQQLRALMAAGRQPGIGESLQFTLVAVDTGFAAFEGVPGQHAYNPIGMVHGGYAATLLDSACGCAVHASLAAGQSYSTLEIKVAYHHALTDQTGKVRAEGRVVSMGRRVAYAEARLLDAGGKLFASASSTLLIRDRRP</sequence>
<dbReference type="Pfam" id="PF03061">
    <property type="entry name" value="4HBT"/>
    <property type="match status" value="1"/>
</dbReference>
<gene>
    <name evidence="4" type="ORF">C7S18_03520</name>
</gene>
<dbReference type="Gene3D" id="3.10.129.10">
    <property type="entry name" value="Hotdog Thioesterase"/>
    <property type="match status" value="1"/>
</dbReference>
<dbReference type="CDD" id="cd03443">
    <property type="entry name" value="PaaI_thioesterase"/>
    <property type="match status" value="1"/>
</dbReference>
<evidence type="ECO:0000313" key="4">
    <source>
        <dbReference type="EMBL" id="AVP96314.1"/>
    </source>
</evidence>
<keyword evidence="5" id="KW-1185">Reference proteome</keyword>
<dbReference type="SUPFAM" id="SSF54637">
    <property type="entry name" value="Thioesterase/thiol ester dehydrase-isomerase"/>
    <property type="match status" value="1"/>
</dbReference>
<dbReference type="NCBIfam" id="TIGR00369">
    <property type="entry name" value="unchar_dom_1"/>
    <property type="match status" value="1"/>
</dbReference>
<name>A0A2P1PN80_9GAMM</name>
<dbReference type="AlphaFoldDB" id="A0A2P1PN80"/>
<reference evidence="4 5" key="1">
    <citation type="submission" date="2018-03" db="EMBL/GenBank/DDBJ databases">
        <title>Ahniella affigens gen. nov., sp. nov., a gammaproteobacterium isolated from sandy soil near a stream.</title>
        <authorList>
            <person name="Ko Y."/>
            <person name="Kim J.-H."/>
        </authorList>
    </citation>
    <scope>NUCLEOTIDE SEQUENCE [LARGE SCALE GENOMIC DNA]</scope>
    <source>
        <strain evidence="4 5">D13</strain>
    </source>
</reference>
<dbReference type="OrthoDB" id="9813282at2"/>
<dbReference type="RefSeq" id="WP_106890243.1">
    <property type="nucleotide sequence ID" value="NZ_CP027860.1"/>
</dbReference>
<dbReference type="EMBL" id="CP027860">
    <property type="protein sequence ID" value="AVP96314.1"/>
    <property type="molecule type" value="Genomic_DNA"/>
</dbReference>
<evidence type="ECO:0000313" key="5">
    <source>
        <dbReference type="Proteomes" id="UP000241074"/>
    </source>
</evidence>
<dbReference type="InterPro" id="IPR029069">
    <property type="entry name" value="HotDog_dom_sf"/>
</dbReference>
<dbReference type="Proteomes" id="UP000241074">
    <property type="component" value="Chromosome"/>
</dbReference>
<evidence type="ECO:0000256" key="2">
    <source>
        <dbReference type="ARBA" id="ARBA00022801"/>
    </source>
</evidence>
<dbReference type="KEGG" id="xba:C7S18_03520"/>
<feature type="domain" description="Thioesterase" evidence="3">
    <location>
        <begin position="64"/>
        <end position="140"/>
    </location>
</feature>
<keyword evidence="2" id="KW-0378">Hydrolase</keyword>